<evidence type="ECO:0000256" key="16">
    <source>
        <dbReference type="ARBA" id="ARBA00023145"/>
    </source>
</evidence>
<feature type="domain" description="PA" evidence="21">
    <location>
        <begin position="92"/>
        <end position="184"/>
    </location>
</feature>
<dbReference type="Proteomes" id="UP000030826">
    <property type="component" value="Unassembled WGS sequence"/>
</dbReference>
<evidence type="ECO:0000256" key="15">
    <source>
        <dbReference type="ARBA" id="ARBA00023049"/>
    </source>
</evidence>
<name>A0A0B1Q446_9HYPH</name>
<accession>A0A0B1Q446</accession>
<dbReference type="RefSeq" id="WP_039193261.1">
    <property type="nucleotide sequence ID" value="NZ_JRFJ01000003.1"/>
</dbReference>
<dbReference type="PANTHER" id="PTHR12053">
    <property type="entry name" value="PROTEASE FAMILY M28 PLASMA GLUTAMATE CARBOXYPEPTIDASE-RELATED"/>
    <property type="match status" value="1"/>
</dbReference>
<keyword evidence="12" id="KW-0256">Endoplasmic reticulum</keyword>
<dbReference type="InterPro" id="IPR039866">
    <property type="entry name" value="CPQ"/>
</dbReference>
<evidence type="ECO:0000256" key="7">
    <source>
        <dbReference type="ARBA" id="ARBA00022645"/>
    </source>
</evidence>
<dbReference type="AlphaFoldDB" id="A0A0B1Q446"/>
<comment type="caution">
    <text evidence="23">The sequence shown here is derived from an EMBL/GenBank/DDBJ whole genome shotgun (WGS) entry which is preliminary data.</text>
</comment>
<sequence>MSQTPSAFPHLSTDLDAICDTGGRLTGTPSETEAVALLKTLGRRATGVDPMVQSFAYGGWRALAASLELADGSCHSCHPLVRTVPTSSAGLTAEVVDLGRGTEADFAARAGRIPGRIVLVRHELMFSADTVHRRLKYGWAKEYGAAGFLIAGPLRESPVTGSSGRTDGAGIPAAGISLELAERLSAHEGEPIRLRIATEETEATAENLFFDMPGSIDEWIVLSAHIDGHDLAESAMDNATGLAVALSVAGRVRRMEGRRRGVRLAFFNAEEWALTGSRHYVAGLSQRERDAIALNVNLDTVGCGAHLTALTSDFPGIEPLLAEASRASGVPLGIHRPLQRNSDHANFAEAGIPAFRMVSGFDDRTAPTRLLLTQQDVRAHVDRRQIEAAASLAFEIVRLGCLEPRKDAWRARQQAA</sequence>
<dbReference type="GO" id="GO:0006508">
    <property type="term" value="P:proteolysis"/>
    <property type="evidence" value="ECO:0007669"/>
    <property type="project" value="UniProtKB-KW"/>
</dbReference>
<feature type="domain" description="Peptidase M28" evidence="22">
    <location>
        <begin position="207"/>
        <end position="395"/>
    </location>
</feature>
<comment type="subunit">
    <text evidence="19">Homodimer. The monomeric form is inactive while the homodimer is active.</text>
</comment>
<dbReference type="PANTHER" id="PTHR12053:SF3">
    <property type="entry name" value="CARBOXYPEPTIDASE Q"/>
    <property type="match status" value="1"/>
</dbReference>
<evidence type="ECO:0000256" key="1">
    <source>
        <dbReference type="ARBA" id="ARBA00004240"/>
    </source>
</evidence>
<evidence type="ECO:0000256" key="6">
    <source>
        <dbReference type="ARBA" id="ARBA00022525"/>
    </source>
</evidence>
<evidence type="ECO:0000313" key="23">
    <source>
        <dbReference type="EMBL" id="KHJ54141.1"/>
    </source>
</evidence>
<evidence type="ECO:0000256" key="14">
    <source>
        <dbReference type="ARBA" id="ARBA00023034"/>
    </source>
</evidence>
<dbReference type="GO" id="GO:0005764">
    <property type="term" value="C:lysosome"/>
    <property type="evidence" value="ECO:0007669"/>
    <property type="project" value="UniProtKB-SubCell"/>
</dbReference>
<dbReference type="STRING" id="370622.LA66_11740"/>
<keyword evidence="14" id="KW-0333">Golgi apparatus</keyword>
<evidence type="ECO:0000256" key="5">
    <source>
        <dbReference type="ARBA" id="ARBA00014116"/>
    </source>
</evidence>
<evidence type="ECO:0000256" key="10">
    <source>
        <dbReference type="ARBA" id="ARBA00022729"/>
    </source>
</evidence>
<keyword evidence="16" id="KW-0865">Zymogen</keyword>
<evidence type="ECO:0000256" key="18">
    <source>
        <dbReference type="ARBA" id="ARBA00023228"/>
    </source>
</evidence>
<dbReference type="SUPFAM" id="SSF53187">
    <property type="entry name" value="Zn-dependent exopeptidases"/>
    <property type="match status" value="1"/>
</dbReference>
<dbReference type="Gene3D" id="3.50.30.30">
    <property type="match status" value="1"/>
</dbReference>
<keyword evidence="11" id="KW-0378">Hydrolase</keyword>
<keyword evidence="6" id="KW-0964">Secreted</keyword>
<dbReference type="InterPro" id="IPR046450">
    <property type="entry name" value="PA_dom_sf"/>
</dbReference>
<evidence type="ECO:0000256" key="8">
    <source>
        <dbReference type="ARBA" id="ARBA00022670"/>
    </source>
</evidence>
<dbReference type="SUPFAM" id="SSF52025">
    <property type="entry name" value="PA domain"/>
    <property type="match status" value="1"/>
</dbReference>
<evidence type="ECO:0000259" key="22">
    <source>
        <dbReference type="Pfam" id="PF04389"/>
    </source>
</evidence>
<dbReference type="EMBL" id="JRFJ01000003">
    <property type="protein sequence ID" value="KHJ54141.1"/>
    <property type="molecule type" value="Genomic_DNA"/>
</dbReference>
<evidence type="ECO:0000256" key="13">
    <source>
        <dbReference type="ARBA" id="ARBA00022833"/>
    </source>
</evidence>
<evidence type="ECO:0000256" key="11">
    <source>
        <dbReference type="ARBA" id="ARBA00022801"/>
    </source>
</evidence>
<keyword evidence="7" id="KW-0121">Carboxypeptidase</keyword>
<dbReference type="InterPro" id="IPR007484">
    <property type="entry name" value="Peptidase_M28"/>
</dbReference>
<reference evidence="23 24" key="1">
    <citation type="submission" date="2014-09" db="EMBL/GenBank/DDBJ databases">
        <title>Isolation and characterization of Aurantimonas altamirensis ON-56566 from clinical sample following a dog bite.</title>
        <authorList>
            <person name="Eshaghi A."/>
            <person name="Li A."/>
            <person name="Shahinas D."/>
            <person name="Bahn P."/>
            <person name="Kus J.V."/>
            <person name="Patel S.N."/>
        </authorList>
    </citation>
    <scope>NUCLEOTIDE SEQUENCE [LARGE SCALE GENOMIC DNA]</scope>
    <source>
        <strain evidence="23 24">ON-56566</strain>
    </source>
</reference>
<keyword evidence="15" id="KW-0482">Metalloprotease</keyword>
<dbReference type="GO" id="GO:0004180">
    <property type="term" value="F:carboxypeptidase activity"/>
    <property type="evidence" value="ECO:0007669"/>
    <property type="project" value="UniProtKB-KW"/>
</dbReference>
<evidence type="ECO:0000256" key="12">
    <source>
        <dbReference type="ARBA" id="ARBA00022824"/>
    </source>
</evidence>
<dbReference type="Pfam" id="PF02225">
    <property type="entry name" value="PA"/>
    <property type="match status" value="1"/>
</dbReference>
<evidence type="ECO:0000313" key="24">
    <source>
        <dbReference type="Proteomes" id="UP000030826"/>
    </source>
</evidence>
<proteinExistence type="predicted"/>
<dbReference type="Gene3D" id="3.40.630.10">
    <property type="entry name" value="Zn peptidases"/>
    <property type="match status" value="1"/>
</dbReference>
<comment type="subcellular location">
    <subcellularLocation>
        <location evidence="1">Endoplasmic reticulum</location>
    </subcellularLocation>
    <subcellularLocation>
        <location evidence="3">Golgi apparatus</location>
    </subcellularLocation>
    <subcellularLocation>
        <location evidence="2">Lysosome</location>
    </subcellularLocation>
    <subcellularLocation>
        <location evidence="4">Secreted</location>
    </subcellularLocation>
</comment>
<evidence type="ECO:0000256" key="20">
    <source>
        <dbReference type="ARBA" id="ARBA00033328"/>
    </source>
</evidence>
<dbReference type="InterPro" id="IPR003137">
    <property type="entry name" value="PA_domain"/>
</dbReference>
<evidence type="ECO:0000259" key="21">
    <source>
        <dbReference type="Pfam" id="PF02225"/>
    </source>
</evidence>
<dbReference type="GO" id="GO:0046872">
    <property type="term" value="F:metal ion binding"/>
    <property type="evidence" value="ECO:0007669"/>
    <property type="project" value="UniProtKB-KW"/>
</dbReference>
<gene>
    <name evidence="23" type="ORF">LA66_11740</name>
</gene>
<evidence type="ECO:0000256" key="17">
    <source>
        <dbReference type="ARBA" id="ARBA00023180"/>
    </source>
</evidence>
<keyword evidence="10" id="KW-0732">Signal</keyword>
<keyword evidence="18" id="KW-0458">Lysosome</keyword>
<dbReference type="GO" id="GO:0005576">
    <property type="term" value="C:extracellular region"/>
    <property type="evidence" value="ECO:0007669"/>
    <property type="project" value="UniProtKB-SubCell"/>
</dbReference>
<dbReference type="GO" id="GO:0070573">
    <property type="term" value="F:metallodipeptidase activity"/>
    <property type="evidence" value="ECO:0007669"/>
    <property type="project" value="InterPro"/>
</dbReference>
<keyword evidence="8" id="KW-0645">Protease</keyword>
<keyword evidence="13" id="KW-0862">Zinc</keyword>
<evidence type="ECO:0000256" key="9">
    <source>
        <dbReference type="ARBA" id="ARBA00022723"/>
    </source>
</evidence>
<evidence type="ECO:0000256" key="3">
    <source>
        <dbReference type="ARBA" id="ARBA00004555"/>
    </source>
</evidence>
<evidence type="ECO:0000256" key="2">
    <source>
        <dbReference type="ARBA" id="ARBA00004371"/>
    </source>
</evidence>
<keyword evidence="17" id="KW-0325">Glycoprotein</keyword>
<evidence type="ECO:0000256" key="19">
    <source>
        <dbReference type="ARBA" id="ARBA00025833"/>
    </source>
</evidence>
<protein>
    <recommendedName>
        <fullName evidence="5">Carboxypeptidase Q</fullName>
    </recommendedName>
    <alternativeName>
        <fullName evidence="20">Plasma glutamate carboxypeptidase</fullName>
    </alternativeName>
</protein>
<keyword evidence="9" id="KW-0479">Metal-binding</keyword>
<organism evidence="23 24">
    <name type="scientific">Aureimonas altamirensis</name>
    <dbReference type="NCBI Taxonomy" id="370622"/>
    <lineage>
        <taxon>Bacteria</taxon>
        <taxon>Pseudomonadati</taxon>
        <taxon>Pseudomonadota</taxon>
        <taxon>Alphaproteobacteria</taxon>
        <taxon>Hyphomicrobiales</taxon>
        <taxon>Aurantimonadaceae</taxon>
        <taxon>Aureimonas</taxon>
    </lineage>
</organism>
<evidence type="ECO:0000256" key="4">
    <source>
        <dbReference type="ARBA" id="ARBA00004613"/>
    </source>
</evidence>
<dbReference type="Pfam" id="PF04389">
    <property type="entry name" value="Peptidase_M28"/>
    <property type="match status" value="1"/>
</dbReference>